<evidence type="ECO:0000313" key="1">
    <source>
        <dbReference type="EMBL" id="GBN63111.1"/>
    </source>
</evidence>
<dbReference type="EMBL" id="BGPR01013972">
    <property type="protein sequence ID" value="GBN63111.1"/>
    <property type="molecule type" value="Genomic_DNA"/>
</dbReference>
<reference evidence="1 2" key="1">
    <citation type="journal article" date="2019" name="Sci. Rep.">
        <title>Orb-weaving spider Araneus ventricosus genome elucidates the spidroin gene catalogue.</title>
        <authorList>
            <person name="Kono N."/>
            <person name="Nakamura H."/>
            <person name="Ohtoshi R."/>
            <person name="Moran D.A.P."/>
            <person name="Shinohara A."/>
            <person name="Yoshida Y."/>
            <person name="Fujiwara M."/>
            <person name="Mori M."/>
            <person name="Tomita M."/>
            <person name="Arakawa K."/>
        </authorList>
    </citation>
    <scope>NUCLEOTIDE SEQUENCE [LARGE SCALE GENOMIC DNA]</scope>
</reference>
<sequence length="117" mass="13282">MFRVLLAEYGGHWYFIILKEWPVQETSSTFHDGRSISFKYGDTVSTREYFIGCPNGSNSGPLFWLLIVNDALEMDFGQELRILAYEDDIYLFVAATGKHNVKKFAEAALGKLQDCSA</sequence>
<dbReference type="AlphaFoldDB" id="A0A4Y2QII1"/>
<protein>
    <recommendedName>
        <fullName evidence="3">Reverse transcriptase domain-containing protein</fullName>
    </recommendedName>
</protein>
<name>A0A4Y2QII1_ARAVE</name>
<gene>
    <name evidence="1" type="ORF">AVEN_138108_1</name>
</gene>
<dbReference type="Proteomes" id="UP000499080">
    <property type="component" value="Unassembled WGS sequence"/>
</dbReference>
<keyword evidence="2" id="KW-1185">Reference proteome</keyword>
<proteinExistence type="predicted"/>
<evidence type="ECO:0008006" key="3">
    <source>
        <dbReference type="Google" id="ProtNLM"/>
    </source>
</evidence>
<dbReference type="OrthoDB" id="6437707at2759"/>
<evidence type="ECO:0000313" key="2">
    <source>
        <dbReference type="Proteomes" id="UP000499080"/>
    </source>
</evidence>
<accession>A0A4Y2QII1</accession>
<organism evidence="1 2">
    <name type="scientific">Araneus ventricosus</name>
    <name type="common">Orbweaver spider</name>
    <name type="synonym">Epeira ventricosa</name>
    <dbReference type="NCBI Taxonomy" id="182803"/>
    <lineage>
        <taxon>Eukaryota</taxon>
        <taxon>Metazoa</taxon>
        <taxon>Ecdysozoa</taxon>
        <taxon>Arthropoda</taxon>
        <taxon>Chelicerata</taxon>
        <taxon>Arachnida</taxon>
        <taxon>Araneae</taxon>
        <taxon>Araneomorphae</taxon>
        <taxon>Entelegynae</taxon>
        <taxon>Araneoidea</taxon>
        <taxon>Araneidae</taxon>
        <taxon>Araneus</taxon>
    </lineage>
</organism>
<comment type="caution">
    <text evidence="1">The sequence shown here is derived from an EMBL/GenBank/DDBJ whole genome shotgun (WGS) entry which is preliminary data.</text>
</comment>